<proteinExistence type="predicted"/>
<accession>A0A7X0AZK3</accession>
<evidence type="ECO:0000256" key="1">
    <source>
        <dbReference type="SAM" id="MobiDB-lite"/>
    </source>
</evidence>
<dbReference type="Proteomes" id="UP000539175">
    <property type="component" value="Unassembled WGS sequence"/>
</dbReference>
<dbReference type="EMBL" id="JACIIZ010000008">
    <property type="protein sequence ID" value="MBB6252662.1"/>
    <property type="molecule type" value="Genomic_DNA"/>
</dbReference>
<sequence>MAGADGNGREDGPKRGPRVPGGSPGGNVANAERLRRQGDRIREIERLMWGARAFAGEQDPDAPQD</sequence>
<organism evidence="2 3">
    <name type="scientific">Nitrospirillum iridis</name>
    <dbReference type="NCBI Taxonomy" id="765888"/>
    <lineage>
        <taxon>Bacteria</taxon>
        <taxon>Pseudomonadati</taxon>
        <taxon>Pseudomonadota</taxon>
        <taxon>Alphaproteobacteria</taxon>
        <taxon>Rhodospirillales</taxon>
        <taxon>Azospirillaceae</taxon>
        <taxon>Nitrospirillum</taxon>
    </lineage>
</organism>
<dbReference type="AlphaFoldDB" id="A0A7X0AZK3"/>
<dbReference type="RefSeq" id="WP_184802282.1">
    <property type="nucleotide sequence ID" value="NZ_JACIIZ010000008.1"/>
</dbReference>
<feature type="region of interest" description="Disordered" evidence="1">
    <location>
        <begin position="1"/>
        <end position="39"/>
    </location>
</feature>
<keyword evidence="3" id="KW-1185">Reference proteome</keyword>
<evidence type="ECO:0000313" key="3">
    <source>
        <dbReference type="Proteomes" id="UP000539175"/>
    </source>
</evidence>
<reference evidence="2 3" key="1">
    <citation type="submission" date="2020-08" db="EMBL/GenBank/DDBJ databases">
        <title>Genomic Encyclopedia of Type Strains, Phase IV (KMG-IV): sequencing the most valuable type-strain genomes for metagenomic binning, comparative biology and taxonomic classification.</title>
        <authorList>
            <person name="Goeker M."/>
        </authorList>
    </citation>
    <scope>NUCLEOTIDE SEQUENCE [LARGE SCALE GENOMIC DNA]</scope>
    <source>
        <strain evidence="2 3">DSM 22198</strain>
    </source>
</reference>
<evidence type="ECO:0000313" key="2">
    <source>
        <dbReference type="EMBL" id="MBB6252662.1"/>
    </source>
</evidence>
<protein>
    <submittedName>
        <fullName evidence="2">Uncharacterized protein</fullName>
    </submittedName>
</protein>
<gene>
    <name evidence="2" type="ORF">FHS74_003222</name>
</gene>
<comment type="caution">
    <text evidence="2">The sequence shown here is derived from an EMBL/GenBank/DDBJ whole genome shotgun (WGS) entry which is preliminary data.</text>
</comment>
<name>A0A7X0AZK3_9PROT</name>